<accession>V6H9K2</accession>
<dbReference type="GO" id="GO:0006508">
    <property type="term" value="P:proteolysis"/>
    <property type="evidence" value="ECO:0007669"/>
    <property type="project" value="UniProtKB-KW"/>
</dbReference>
<dbReference type="GO" id="GO:0030163">
    <property type="term" value="P:protein catabolic process"/>
    <property type="evidence" value="ECO:0007669"/>
    <property type="project" value="InterPro"/>
</dbReference>
<dbReference type="InterPro" id="IPR041699">
    <property type="entry name" value="AAA_32"/>
</dbReference>
<evidence type="ECO:0000256" key="1">
    <source>
        <dbReference type="ARBA" id="ARBA00022670"/>
    </source>
</evidence>
<comment type="caution">
    <text evidence="4">The sequence shown here is derived from an EMBL/GenBank/DDBJ whole genome shotgun (WGS) entry which is preliminary data.</text>
</comment>
<dbReference type="InterPro" id="IPR027065">
    <property type="entry name" value="Lon_Prtase"/>
</dbReference>
<dbReference type="EMBL" id="AHMM02000024">
    <property type="protein sequence ID" value="EQA35851.1"/>
    <property type="molecule type" value="Genomic_DNA"/>
</dbReference>
<protein>
    <recommendedName>
        <fullName evidence="2">endopeptidase La</fullName>
        <ecNumber evidence="2">3.4.21.53</ecNumber>
    </recommendedName>
</protein>
<evidence type="ECO:0000256" key="2">
    <source>
        <dbReference type="PROSITE-ProRule" id="PRU01122"/>
    </source>
</evidence>
<keyword evidence="2" id="KW-0720">Serine protease</keyword>
<dbReference type="EC" id="3.4.21.53" evidence="2"/>
<dbReference type="Gene3D" id="3.30.230.10">
    <property type="match status" value="1"/>
</dbReference>
<dbReference type="GO" id="GO:0005524">
    <property type="term" value="F:ATP binding"/>
    <property type="evidence" value="ECO:0007669"/>
    <property type="project" value="InterPro"/>
</dbReference>
<dbReference type="Pfam" id="PF13654">
    <property type="entry name" value="AAA_32"/>
    <property type="match status" value="1"/>
</dbReference>
<feature type="active site" evidence="2">
    <location>
        <position position="455"/>
    </location>
</feature>
<dbReference type="InterPro" id="IPR027417">
    <property type="entry name" value="P-loop_NTPase"/>
</dbReference>
<comment type="catalytic activity">
    <reaction evidence="2">
        <text>Hydrolysis of proteins in presence of ATP.</text>
        <dbReference type="EC" id="3.4.21.53"/>
    </reaction>
</comment>
<evidence type="ECO:0000259" key="3">
    <source>
        <dbReference type="PROSITE" id="PS51786"/>
    </source>
</evidence>
<dbReference type="AlphaFoldDB" id="V6H9K2"/>
<name>V6H9K2_9LEPT</name>
<reference evidence="4 5" key="1">
    <citation type="submission" date="2013-05" db="EMBL/GenBank/DDBJ databases">
        <authorList>
            <person name="Harkins D.M."/>
            <person name="Durkin A.S."/>
            <person name="Brinkac L.M."/>
            <person name="Haft D.H."/>
            <person name="Selengut J.D."/>
            <person name="Sanka R."/>
            <person name="DePew J."/>
            <person name="Purushe J."/>
            <person name="Hartskeerl R.A."/>
            <person name="Ahmed A."/>
            <person name="van der Linden H."/>
            <person name="Goris M.G.A."/>
            <person name="Vinetz J.M."/>
            <person name="Sutton G.G."/>
            <person name="Nierman W.C."/>
            <person name="Fouts D.E."/>
        </authorList>
    </citation>
    <scope>NUCLEOTIDE SEQUENCE [LARGE SCALE GENOMIC DNA]</scope>
    <source>
        <strain evidence="4 5">10</strain>
    </source>
</reference>
<evidence type="ECO:0000313" key="4">
    <source>
        <dbReference type="EMBL" id="EQA35851.1"/>
    </source>
</evidence>
<dbReference type="PROSITE" id="PS51786">
    <property type="entry name" value="LON_PROTEOLYTIC"/>
    <property type="match status" value="1"/>
</dbReference>
<dbReference type="InterPro" id="IPR008269">
    <property type="entry name" value="Lon_proteolytic"/>
</dbReference>
<keyword evidence="2" id="KW-0378">Hydrolase</keyword>
<dbReference type="InterPro" id="IPR014721">
    <property type="entry name" value="Ribsml_uS5_D2-typ_fold_subgr"/>
</dbReference>
<comment type="similarity">
    <text evidence="2">Belongs to the peptidase S16 family.</text>
</comment>
<dbReference type="Gene3D" id="3.40.50.300">
    <property type="entry name" value="P-loop containing nucleotide triphosphate hydrolases"/>
    <property type="match status" value="1"/>
</dbReference>
<dbReference type="GO" id="GO:0004252">
    <property type="term" value="F:serine-type endopeptidase activity"/>
    <property type="evidence" value="ECO:0007669"/>
    <property type="project" value="UniProtKB-UniRule"/>
</dbReference>
<dbReference type="PANTHER" id="PTHR10046">
    <property type="entry name" value="ATP DEPENDENT LON PROTEASE FAMILY MEMBER"/>
    <property type="match status" value="1"/>
</dbReference>
<dbReference type="Pfam" id="PF05362">
    <property type="entry name" value="Lon_C"/>
    <property type="match status" value="1"/>
</dbReference>
<keyword evidence="1 2" id="KW-0645">Protease</keyword>
<feature type="domain" description="Lon proteolytic" evidence="3">
    <location>
        <begin position="320"/>
        <end position="518"/>
    </location>
</feature>
<evidence type="ECO:0000313" key="5">
    <source>
        <dbReference type="Proteomes" id="UP000018719"/>
    </source>
</evidence>
<sequence length="552" mass="61617">MSKSPSKESMGEVLRKVLPAQAQTKFKAPKPKQLKGLPDFLVFHKEEVRTFHQALENPELFRHILITGPEIESNLLQFAHYLSDIGKNRPVIAEPTPTLLSLAGFPNSDKYRAGRIAEADGGLLLLPLRPLVEDPDLYYFLKGVLLTGKIDFLSLPEGPDSRHINRFYPSIQSRFRLILIGEETEVDAISQLDPDFYGSFDFKIHMPYEINLTAAWLPVFSGLVKSWEKPGYPPMDQSALDALLELALRWNDSQRRLSLHLSELRSFVTEVLALSKKGQRAVSRIQIERAPEEIQKRTAIHKRKYIENIKEGLIAVPLKGKKTGRINGLSVILLQSSLLDFGQVNQVSARVSLGTGNLINIEREVNLSGDLHDKGVFILQSYIKGMFSHIQSFGLDASILFEQNSSPIDGDSASCAELLALLSALSGLEIPCNIAVTGALSQYGDILPVGSVNTKIQAWYDVTKLSGSPSERYTVYIPKDNVRDLNLPREILHSMQKGKFQIVSCSHVEDLIPEIFGAPAGKMSKPGNYPEGSLFRIIEERIDRKRDAEEHS</sequence>
<gene>
    <name evidence="4" type="ORF">LEP1GSC047_0405</name>
</gene>
<feature type="active site" evidence="2">
    <location>
        <position position="412"/>
    </location>
</feature>
<dbReference type="STRING" id="1049790.LEP1GSC047_0405"/>
<dbReference type="InterPro" id="IPR020568">
    <property type="entry name" value="Ribosomal_Su5_D2-typ_SF"/>
</dbReference>
<dbReference type="Proteomes" id="UP000018719">
    <property type="component" value="Unassembled WGS sequence"/>
</dbReference>
<dbReference type="Pfam" id="PF20436">
    <property type="entry name" value="LonB_AAA-LID"/>
    <property type="match status" value="1"/>
</dbReference>
<proteinExistence type="inferred from homology"/>
<dbReference type="InterPro" id="IPR046843">
    <property type="entry name" value="LonB_AAA-LID"/>
</dbReference>
<organism evidence="4 5">
    <name type="scientific">Leptospira inadai serovar Lyme str. 10</name>
    <dbReference type="NCBI Taxonomy" id="1049790"/>
    <lineage>
        <taxon>Bacteria</taxon>
        <taxon>Pseudomonadati</taxon>
        <taxon>Spirochaetota</taxon>
        <taxon>Spirochaetia</taxon>
        <taxon>Leptospirales</taxon>
        <taxon>Leptospiraceae</taxon>
        <taxon>Leptospira</taxon>
    </lineage>
</organism>
<dbReference type="SUPFAM" id="SSF54211">
    <property type="entry name" value="Ribosomal protein S5 domain 2-like"/>
    <property type="match status" value="1"/>
</dbReference>
<dbReference type="PRINTS" id="PR00830">
    <property type="entry name" value="ENDOLAPTASE"/>
</dbReference>
<dbReference type="GO" id="GO:0004176">
    <property type="term" value="F:ATP-dependent peptidase activity"/>
    <property type="evidence" value="ECO:0007669"/>
    <property type="project" value="UniProtKB-UniRule"/>
</dbReference>